<dbReference type="eggNOG" id="COG0664">
    <property type="taxonomic scope" value="Bacteria"/>
</dbReference>
<dbReference type="Gene3D" id="2.60.120.10">
    <property type="entry name" value="Jelly Rolls"/>
    <property type="match status" value="1"/>
</dbReference>
<dbReference type="GO" id="GO:0005829">
    <property type="term" value="C:cytosol"/>
    <property type="evidence" value="ECO:0007669"/>
    <property type="project" value="TreeGrafter"/>
</dbReference>
<dbReference type="PANTHER" id="PTHR24567:SF74">
    <property type="entry name" value="HTH-TYPE TRANSCRIPTIONAL REGULATOR ARCR"/>
    <property type="match status" value="1"/>
</dbReference>
<dbReference type="InterPro" id="IPR014710">
    <property type="entry name" value="RmlC-like_jellyroll"/>
</dbReference>
<dbReference type="InterPro" id="IPR050397">
    <property type="entry name" value="Env_Response_Regulators"/>
</dbReference>
<dbReference type="PANTHER" id="PTHR24567">
    <property type="entry name" value="CRP FAMILY TRANSCRIPTIONAL REGULATORY PROTEIN"/>
    <property type="match status" value="1"/>
</dbReference>
<gene>
    <name evidence="2" type="ordered locus">M5M_18835</name>
</gene>
<proteinExistence type="predicted"/>
<dbReference type="InterPro" id="IPR018490">
    <property type="entry name" value="cNMP-bd_dom_sf"/>
</dbReference>
<dbReference type="InterPro" id="IPR000595">
    <property type="entry name" value="cNMP-bd_dom"/>
</dbReference>
<dbReference type="SMART" id="SM00100">
    <property type="entry name" value="cNMP"/>
    <property type="match status" value="1"/>
</dbReference>
<evidence type="ECO:0000259" key="1">
    <source>
        <dbReference type="PROSITE" id="PS50042"/>
    </source>
</evidence>
<dbReference type="KEGG" id="saga:M5M_18835"/>
<keyword evidence="3" id="KW-1185">Reference proteome</keyword>
<feature type="domain" description="Cyclic nucleotide-binding" evidence="1">
    <location>
        <begin position="62"/>
        <end position="163"/>
    </location>
</feature>
<evidence type="ECO:0000313" key="2">
    <source>
        <dbReference type="EMBL" id="AFV00896.1"/>
    </source>
</evidence>
<dbReference type="GO" id="GO:0003700">
    <property type="term" value="F:DNA-binding transcription factor activity"/>
    <property type="evidence" value="ECO:0007669"/>
    <property type="project" value="TreeGrafter"/>
</dbReference>
<protein>
    <submittedName>
        <fullName evidence="2">CarD family transcriptional regulator</fullName>
    </submittedName>
</protein>
<dbReference type="STRING" id="1117647.M5M_18835"/>
<dbReference type="RefSeq" id="WP_015049046.1">
    <property type="nucleotide sequence ID" value="NC_018868.3"/>
</dbReference>
<sequence>MTLLCHLRDCGLNTTHTESAKGDHPLTCFDAGTLRDWRSDGHRGHTRYMAGYVQPRVKDAALFGGIDESDMPALLGYCYLRTLRPGDAVYRTGDLPAAIYLVLSGRVELRLESPFGQVVKESLALGSSFGDVALLGVQPHSDAAFCVEAGEVLALSVQAFAQLNRDNPALFTHLLLNLSRDVSRRLMRHDQDYTEWVGARSSIS</sequence>
<organism evidence="2 3">
    <name type="scientific">Simiduia agarivorans (strain DSM 21679 / JCM 13881 / BCRC 17597 / SA1)</name>
    <dbReference type="NCBI Taxonomy" id="1117647"/>
    <lineage>
        <taxon>Bacteria</taxon>
        <taxon>Pseudomonadati</taxon>
        <taxon>Pseudomonadota</taxon>
        <taxon>Gammaproteobacteria</taxon>
        <taxon>Cellvibrionales</taxon>
        <taxon>Cellvibrionaceae</taxon>
        <taxon>Simiduia</taxon>
    </lineage>
</organism>
<reference evidence="2 3" key="1">
    <citation type="journal article" date="2013" name="Genome Announc.">
        <title>Complete genome sequence of Simiduia agarivorans SA1(T), a marine bacterium able to degrade a variety of polysaccharides.</title>
        <authorList>
            <person name="Lin S.Y."/>
            <person name="Shieh W.Y."/>
            <person name="Chen J.S."/>
            <person name="Tang S.L."/>
        </authorList>
    </citation>
    <scope>NUCLEOTIDE SEQUENCE [LARGE SCALE GENOMIC DNA]</scope>
    <source>
        <strain evidence="3">DSM 21679 / JCM 13881 / BCRC 17597 / SA1</strain>
    </source>
</reference>
<dbReference type="SUPFAM" id="SSF51206">
    <property type="entry name" value="cAMP-binding domain-like"/>
    <property type="match status" value="1"/>
</dbReference>
<evidence type="ECO:0000313" key="3">
    <source>
        <dbReference type="Proteomes" id="UP000000466"/>
    </source>
</evidence>
<accession>K4KRH6</accession>
<name>K4KRH6_SIMAS</name>
<dbReference type="EMBL" id="CP003746">
    <property type="protein sequence ID" value="AFV00896.1"/>
    <property type="molecule type" value="Genomic_DNA"/>
</dbReference>
<dbReference type="Proteomes" id="UP000000466">
    <property type="component" value="Chromosome"/>
</dbReference>
<dbReference type="HOGENOM" id="CLU_1342501_0_0_6"/>
<dbReference type="AlphaFoldDB" id="K4KRH6"/>
<dbReference type="PROSITE" id="PS50042">
    <property type="entry name" value="CNMP_BINDING_3"/>
    <property type="match status" value="1"/>
</dbReference>
<dbReference type="CDD" id="cd00038">
    <property type="entry name" value="CAP_ED"/>
    <property type="match status" value="1"/>
</dbReference>
<dbReference type="Pfam" id="PF00027">
    <property type="entry name" value="cNMP_binding"/>
    <property type="match status" value="1"/>
</dbReference>
<dbReference type="OrthoDB" id="6881322at2"/>